<dbReference type="Pfam" id="PF01425">
    <property type="entry name" value="Amidase"/>
    <property type="match status" value="1"/>
</dbReference>
<evidence type="ECO:0000259" key="1">
    <source>
        <dbReference type="Pfam" id="PF01425"/>
    </source>
</evidence>
<feature type="domain" description="Amidase" evidence="1">
    <location>
        <begin position="11"/>
        <end position="109"/>
    </location>
</feature>
<evidence type="ECO:0000313" key="3">
    <source>
        <dbReference type="WBParaSite" id="L893_g744.t1"/>
    </source>
</evidence>
<proteinExistence type="predicted"/>
<dbReference type="InterPro" id="IPR036928">
    <property type="entry name" value="AS_sf"/>
</dbReference>
<dbReference type="Gene3D" id="3.90.1300.10">
    <property type="entry name" value="Amidase signature (AS) domain"/>
    <property type="match status" value="1"/>
</dbReference>
<organism evidence="2 3">
    <name type="scientific">Steinernema glaseri</name>
    <dbReference type="NCBI Taxonomy" id="37863"/>
    <lineage>
        <taxon>Eukaryota</taxon>
        <taxon>Metazoa</taxon>
        <taxon>Ecdysozoa</taxon>
        <taxon>Nematoda</taxon>
        <taxon>Chromadorea</taxon>
        <taxon>Rhabditida</taxon>
        <taxon>Tylenchina</taxon>
        <taxon>Panagrolaimomorpha</taxon>
        <taxon>Strongyloidoidea</taxon>
        <taxon>Steinernematidae</taxon>
        <taxon>Steinernema</taxon>
    </lineage>
</organism>
<reference evidence="3" key="1">
    <citation type="submission" date="2016-11" db="UniProtKB">
        <authorList>
            <consortium name="WormBaseParasite"/>
        </authorList>
    </citation>
    <scope>IDENTIFICATION</scope>
</reference>
<dbReference type="PANTHER" id="PTHR43372">
    <property type="entry name" value="FATTY-ACID AMIDE HYDROLASE"/>
    <property type="match status" value="1"/>
</dbReference>
<dbReference type="InterPro" id="IPR023631">
    <property type="entry name" value="Amidase_dom"/>
</dbReference>
<dbReference type="PANTHER" id="PTHR43372:SF4">
    <property type="entry name" value="FATTY-ACID AMIDE HYDROLASE 2"/>
    <property type="match status" value="1"/>
</dbReference>
<accession>A0A1I8AN57</accession>
<dbReference type="WBParaSite" id="L893_g744.t1">
    <property type="protein sequence ID" value="L893_g744.t1"/>
    <property type="gene ID" value="L893_g744"/>
</dbReference>
<dbReference type="InterPro" id="IPR052739">
    <property type="entry name" value="FAAH2"/>
</dbReference>
<keyword evidence="2" id="KW-1185">Reference proteome</keyword>
<dbReference type="GO" id="GO:0012505">
    <property type="term" value="C:endomembrane system"/>
    <property type="evidence" value="ECO:0007669"/>
    <property type="project" value="TreeGrafter"/>
</dbReference>
<protein>
    <submittedName>
        <fullName evidence="3">Amidase domain-containing protein</fullName>
    </submittedName>
</protein>
<sequence length="131" mass="14853">MLNALLMAFNSNRYHLSKEQTELMRNKRDRLRGKIIDLLEKENAVLILPTWAHTPMFRGYAAWSNDDLTYTAIWNILSLPALQCPTGLSRNGLPTGMQIVGAPKSEKTLIQVGKYIGEYFGGWQAQWAKGQ</sequence>
<dbReference type="AlphaFoldDB" id="A0A1I8AN57"/>
<evidence type="ECO:0000313" key="2">
    <source>
        <dbReference type="Proteomes" id="UP000095287"/>
    </source>
</evidence>
<dbReference type="SUPFAM" id="SSF75304">
    <property type="entry name" value="Amidase signature (AS) enzymes"/>
    <property type="match status" value="1"/>
</dbReference>
<name>A0A1I8AN57_9BILA</name>
<dbReference type="Proteomes" id="UP000095287">
    <property type="component" value="Unplaced"/>
</dbReference>